<dbReference type="PANTHER" id="PTHR35399:SF2">
    <property type="entry name" value="DUF839 DOMAIN-CONTAINING PROTEIN"/>
    <property type="match status" value="1"/>
</dbReference>
<feature type="signal peptide" evidence="1">
    <location>
        <begin position="1"/>
        <end position="23"/>
    </location>
</feature>
<dbReference type="PROSITE" id="PS51257">
    <property type="entry name" value="PROKAR_LIPOPROTEIN"/>
    <property type="match status" value="1"/>
</dbReference>
<dbReference type="RefSeq" id="WP_185977745.1">
    <property type="nucleotide sequence ID" value="NZ_JACBGI020000005.1"/>
</dbReference>
<evidence type="ECO:0000256" key="1">
    <source>
        <dbReference type="SAM" id="SignalP"/>
    </source>
</evidence>
<dbReference type="EMBL" id="JACBGI020000005">
    <property type="protein sequence ID" value="MBF6057601.1"/>
    <property type="molecule type" value="Genomic_DNA"/>
</dbReference>
<keyword evidence="1" id="KW-0732">Signal</keyword>
<dbReference type="InterPro" id="IPR008557">
    <property type="entry name" value="PhoX"/>
</dbReference>
<name>A0ABS0C026_9GAMM</name>
<reference evidence="2 3" key="1">
    <citation type="submission" date="2020-06" db="EMBL/GenBank/DDBJ databases">
        <authorList>
            <person name="Scott K."/>
        </authorList>
    </citation>
    <scope>NUCLEOTIDE SEQUENCE [LARGE SCALE GENOMIC DNA]</scope>
    <source>
        <strain evidence="2 3">HH1</strain>
    </source>
</reference>
<feature type="chain" id="PRO_5045288879" evidence="1">
    <location>
        <begin position="24"/>
        <end position="612"/>
    </location>
</feature>
<dbReference type="Proteomes" id="UP001193680">
    <property type="component" value="Unassembled WGS sequence"/>
</dbReference>
<proteinExistence type="predicted"/>
<protein>
    <submittedName>
        <fullName evidence="2">DUF839 domain-containing protein</fullName>
    </submittedName>
</protein>
<gene>
    <name evidence="2" type="ORF">H8792_004535</name>
</gene>
<comment type="caution">
    <text evidence="2">The sequence shown here is derived from an EMBL/GenBank/DDBJ whole genome shotgun (WGS) entry which is preliminary data.</text>
</comment>
<keyword evidence="3" id="KW-1185">Reference proteome</keyword>
<dbReference type="PANTHER" id="PTHR35399">
    <property type="entry name" value="SLR8030 PROTEIN"/>
    <property type="match status" value="1"/>
</dbReference>
<accession>A0ABS0C026</accession>
<reference evidence="2 3" key="2">
    <citation type="submission" date="2020-11" db="EMBL/GenBank/DDBJ databases">
        <title>Sulfur oxidizing isolate from Hospital Hole Sinkhole.</title>
        <authorList>
            <person name="Scott K.M."/>
        </authorList>
    </citation>
    <scope>NUCLEOTIDE SEQUENCE [LARGE SCALE GENOMIC DNA]</scope>
    <source>
        <strain evidence="2 3">HH1</strain>
    </source>
</reference>
<dbReference type="Pfam" id="PF05787">
    <property type="entry name" value="PhoX"/>
    <property type="match status" value="1"/>
</dbReference>
<evidence type="ECO:0000313" key="2">
    <source>
        <dbReference type="EMBL" id="MBF6057601.1"/>
    </source>
</evidence>
<organism evidence="2 3">
    <name type="scientific">Thiomicrorhabdus heinhorstiae</name>
    <dbReference type="NCBI Taxonomy" id="2748010"/>
    <lineage>
        <taxon>Bacteria</taxon>
        <taxon>Pseudomonadati</taxon>
        <taxon>Pseudomonadota</taxon>
        <taxon>Gammaproteobacteria</taxon>
        <taxon>Thiotrichales</taxon>
        <taxon>Piscirickettsiaceae</taxon>
        <taxon>Thiomicrorhabdus</taxon>
    </lineage>
</organism>
<evidence type="ECO:0000313" key="3">
    <source>
        <dbReference type="Proteomes" id="UP001193680"/>
    </source>
</evidence>
<sequence>MKLNKLHLALAAAAAGVSLSLVGCNTTDTTETADSSVSEIQFTELSAPTDEVQKNLIRSSDSATINDEEMQIGYNTLLRTGDVDNGETFGLAKDYQDQAVIEADGSNYICNGTDDGVGSGLDHVSILDKDGKIYMVSQFECATGAMYMNELEKSSDGSLSLVPGSLKFVSQKEGFGGWVHCAGMTTPWQTHLGSEEYEPNAKDPSTNGYYNDVTTSFWNGDQTKNNPYYYGWTPEVDVDANGNPVYTKHYTMGRMAHELAYVMPDEKTVYLSDDGTNVGLFMFIADTAKDLSAGTLYAAKWNQTADNDIGGEAELTWINLGHTDNASIKSLLDPDNDITTADGITFANVFSAETPVSGACPTAGFTYINTANGEECLQLQDINGDSTVDAGDIALASRLETRRMAAMEGATTEFRKEEGITFNATDNQLYIAMSEVRKGMTDGTGDIQLTENKCGAVYALDVEGSIKDTDGADIASEFVAINMNGLVGGNYLASADADGNTCDINGIAQPDNVAYIDGTNTLIIGEDTSAHNNDMVWAYNIKSGELTRIAHTPYGSETTSPYWYNIDGNGYITLTNQHPYGEGGPRAYDKPFGAEIRSEIGYIGPFDTSSMK</sequence>